<dbReference type="Proteomes" id="UP000886829">
    <property type="component" value="Unassembled WGS sequence"/>
</dbReference>
<name>A0A9D2B1T1_9GAMM</name>
<evidence type="ECO:0000313" key="3">
    <source>
        <dbReference type="Proteomes" id="UP000886829"/>
    </source>
</evidence>
<feature type="region of interest" description="Disordered" evidence="1">
    <location>
        <begin position="1"/>
        <end position="39"/>
    </location>
</feature>
<feature type="compositionally biased region" description="Low complexity" evidence="1">
    <location>
        <begin position="138"/>
        <end position="163"/>
    </location>
</feature>
<evidence type="ECO:0000313" key="2">
    <source>
        <dbReference type="EMBL" id="HIX57998.1"/>
    </source>
</evidence>
<accession>A0A9D2B1T1</accession>
<protein>
    <submittedName>
        <fullName evidence="2">Uncharacterized protein</fullName>
    </submittedName>
</protein>
<feature type="compositionally biased region" description="Low complexity" evidence="1">
    <location>
        <begin position="767"/>
        <end position="777"/>
    </location>
</feature>
<comment type="caution">
    <text evidence="2">The sequence shown here is derived from an EMBL/GenBank/DDBJ whole genome shotgun (WGS) entry which is preliminary data.</text>
</comment>
<feature type="region of interest" description="Disordered" evidence="1">
    <location>
        <begin position="869"/>
        <end position="891"/>
    </location>
</feature>
<feature type="region of interest" description="Disordered" evidence="1">
    <location>
        <begin position="131"/>
        <end position="171"/>
    </location>
</feature>
<feature type="region of interest" description="Disordered" evidence="1">
    <location>
        <begin position="743"/>
        <end position="780"/>
    </location>
</feature>
<evidence type="ECO:0000256" key="1">
    <source>
        <dbReference type="SAM" id="MobiDB-lite"/>
    </source>
</evidence>
<dbReference type="EMBL" id="DXEV01000219">
    <property type="protein sequence ID" value="HIX57998.1"/>
    <property type="molecule type" value="Genomic_DNA"/>
</dbReference>
<feature type="compositionally biased region" description="Polar residues" evidence="1">
    <location>
        <begin position="443"/>
        <end position="453"/>
    </location>
</feature>
<feature type="compositionally biased region" description="Low complexity" evidence="1">
    <location>
        <begin position="1"/>
        <end position="20"/>
    </location>
</feature>
<gene>
    <name evidence="2" type="ORF">H9850_11100</name>
</gene>
<reference evidence="2" key="2">
    <citation type="submission" date="2021-04" db="EMBL/GenBank/DDBJ databases">
        <authorList>
            <person name="Gilroy R."/>
        </authorList>
    </citation>
    <scope>NUCLEOTIDE SEQUENCE</scope>
    <source>
        <strain evidence="2">USASDec5-558</strain>
    </source>
</reference>
<feature type="compositionally biased region" description="Low complexity" evidence="1">
    <location>
        <begin position="999"/>
        <end position="1025"/>
    </location>
</feature>
<organism evidence="2 3">
    <name type="scientific">Candidatus Anaerobiospirillum pullistercoris</name>
    <dbReference type="NCBI Taxonomy" id="2838452"/>
    <lineage>
        <taxon>Bacteria</taxon>
        <taxon>Pseudomonadati</taxon>
        <taxon>Pseudomonadota</taxon>
        <taxon>Gammaproteobacteria</taxon>
        <taxon>Aeromonadales</taxon>
        <taxon>Succinivibrionaceae</taxon>
        <taxon>Anaerobiospirillum</taxon>
    </lineage>
</organism>
<feature type="compositionally biased region" description="Polar residues" evidence="1">
    <location>
        <begin position="754"/>
        <end position="764"/>
    </location>
</feature>
<feature type="compositionally biased region" description="Polar residues" evidence="1">
    <location>
        <begin position="947"/>
        <end position="968"/>
    </location>
</feature>
<reference evidence="2" key="1">
    <citation type="journal article" date="2021" name="PeerJ">
        <title>Extensive microbial diversity within the chicken gut microbiome revealed by metagenomics and culture.</title>
        <authorList>
            <person name="Gilroy R."/>
            <person name="Ravi A."/>
            <person name="Getino M."/>
            <person name="Pursley I."/>
            <person name="Horton D.L."/>
            <person name="Alikhan N.F."/>
            <person name="Baker D."/>
            <person name="Gharbi K."/>
            <person name="Hall N."/>
            <person name="Watson M."/>
            <person name="Adriaenssens E.M."/>
            <person name="Foster-Nyarko E."/>
            <person name="Jarju S."/>
            <person name="Secka A."/>
            <person name="Antonio M."/>
            <person name="Oren A."/>
            <person name="Chaudhuri R.R."/>
            <person name="La Ragione R."/>
            <person name="Hildebrand F."/>
            <person name="Pallen M.J."/>
        </authorList>
    </citation>
    <scope>NUCLEOTIDE SEQUENCE</scope>
    <source>
        <strain evidence="2">USASDec5-558</strain>
    </source>
</reference>
<feature type="compositionally biased region" description="Low complexity" evidence="1">
    <location>
        <begin position="429"/>
        <end position="442"/>
    </location>
</feature>
<feature type="region of interest" description="Disordered" evidence="1">
    <location>
        <begin position="425"/>
        <end position="453"/>
    </location>
</feature>
<feature type="compositionally biased region" description="Polar residues" evidence="1">
    <location>
        <begin position="882"/>
        <end position="891"/>
    </location>
</feature>
<sequence>MPKPSAPSRFRSSSSPSSSRNTDARQRETNFDDINDLSDFDVSDVSTVQMTAEELAKMKQQQRQTSMNAAAAAKAATTAAMMGQIQLDPREINQMRERANSAHAPKTVVPPEPQEQFVDSSVQEIDMPFPELRPVNHSTGSKSMSNSAASNSTRNRNPNTVSRFRAPENSASASLATPAAFAATTSTAVPATPAAPAATAAAPAAAPATPSALERVMLAKPTSFGTSHSTNAATTAAMAPAPAPETNSDGVGTGNNFFDQAQQPTFAPNSLESRVAQAHNAIFGDGLSKRTNAPKAERKQVREVQADEIAKRTAEIWGTAPQAAPATPDAQAAASAIVSQNTATTAFEANTNPLANSAYNAASAPVSTAAPLPMSPAAAAAAAVEQATGALEGTPLRNPQAPSTLINGLAFDFNQSNDAISRGIANARQQQQQQMQQQQNNQPAPSVSGAQSTMSYTQRAFAALNRLNENSTRISGVSSALNNRVIDQEPTTNTLITSSPTPAQPAMSNVARSAAATLANLNDHHTTTILSDNRGRLVSDDLGRFTHESDLIKVANNTAAAFKSAAASPDNRKPNTNTVIARSPAPAVQQTSTPSSISNLIRTELSASNTHIMRADNHSSNVAGRGLGPTVDILSLSEPLDLPRPTLTPATAGVSSTAGTASASAMGAAEAMSAAVAKGATSAADAVTGNTGNTVRDTSTTNAALSVLDELSASAESDLARKEGSASQSKLFTAGLTGASVITSNHDPDLQKPDTLSTGLSAVSPSGAANATGTANNESGMTANQRQALDSIMTAAQSLKDEIKEVSQTLHIGNLIVPATLNAQNGNTGHNDAAQAAATTADKASTATGSTAAEVKDPFKVLLQESARQPLAGSHAAEHKTTTPNLTPATAQAASQKTEHKKTLFTMVPDEEPAQVVDINTLTDPLVKPKTRLSAAKLDKIVLTPPFGNQQNSEESTTLEPPNWTNPLSLRPEDANPLARPQHRDPGFTLSEEEDELPSLEPAPATAPVATPAAAPTATQTATVMPPAPPAPTAPVAPVAPMSTAPAASTVTPAANSIAAPELAPAAVAQPAATATAASVAVTAPVATATPAVAPAIATTAADSTVTAESAEDDSSDDLDDEWYDEEVEDDSANQLTPAQLMMHEYMSRCHDNLGSCTYFTGRAISNDVASRFDLGYDPFYRTLPQNQMMQELSAYQIQQLNNLETWQAAIIPLSIDSFVAYKIATVNATGMAMPASWDLEERRYIGTMQCFNLEAINQATLRHTPVFITGSEIDALTLESLNLPALALGHASNLGSLWRYLQNFMLNLRENSGAQLSVSSDHLGLSCYVALPNGALWDEAQRQLKRCMRELNITCHVVDLHSPFSSINLCLLQNRTLLLNKLYHLNEISDVRLQEAVVPSEPLAAHSLVLSLESLAKLQLSPLLYTLASPAAALSRLVQACLVENPRNSIIYAGSKMQWQMLCALLSFNPNEAAGTDQAANAAAAAAAAASAGASVSALGVSTPSYRTKFLEMPLSLSTSDIEQTLHHGLTMARLNGMDKFTLMVDTFALEQSLCAQLSARIAHLCVEFNIAAIVWCSLEQKHLFEGNSLQTIEMEQGQENEIIFKTLDSSCRPLSFSTVQG</sequence>
<feature type="region of interest" description="Disordered" evidence="1">
    <location>
        <begin position="944"/>
        <end position="1030"/>
    </location>
</feature>
<proteinExistence type="predicted"/>